<keyword evidence="3" id="KW-0560">Oxidoreductase</keyword>
<dbReference type="InterPro" id="IPR000415">
    <property type="entry name" value="Nitroreductase-like"/>
</dbReference>
<dbReference type="RefSeq" id="WP_262397979.1">
    <property type="nucleotide sequence ID" value="NZ_JACRTC010000005.1"/>
</dbReference>
<accession>A0A926IC62</accession>
<sequence>MLDVIRNRRSIRQYQNKPVPDDLVKELLTAGFYAPTGRRAKPWHFIVVNEPQKLQTMMKIHPYMGMLKTAPMAIIVCGDTSLSPDLWTADCAAATQNILLQAYDLGLGTCWCGIEPNEQRMDEFGKLFDLPEHVKVYSAIAVGFPDEEKPAPERYDESAVHRNQW</sequence>
<gene>
    <name evidence="5" type="ORF">H8709_08615</name>
</gene>
<reference evidence="5" key="1">
    <citation type="submission" date="2020-08" db="EMBL/GenBank/DDBJ databases">
        <title>Genome public.</title>
        <authorList>
            <person name="Liu C."/>
            <person name="Sun Q."/>
        </authorList>
    </citation>
    <scope>NUCLEOTIDE SEQUENCE</scope>
    <source>
        <strain evidence="5">NSJ-54</strain>
    </source>
</reference>
<feature type="domain" description="Nitroreductase" evidence="4">
    <location>
        <begin position="65"/>
        <end position="143"/>
    </location>
</feature>
<dbReference type="EMBL" id="JACRTC010000005">
    <property type="protein sequence ID" value="MBC8570887.1"/>
    <property type="molecule type" value="Genomic_DNA"/>
</dbReference>
<dbReference type="Proteomes" id="UP000660861">
    <property type="component" value="Unassembled WGS sequence"/>
</dbReference>
<dbReference type="PANTHER" id="PTHR23026">
    <property type="entry name" value="NADPH NITROREDUCTASE"/>
    <property type="match status" value="1"/>
</dbReference>
<dbReference type="Gene3D" id="3.40.109.10">
    <property type="entry name" value="NADH Oxidase"/>
    <property type="match status" value="1"/>
</dbReference>
<dbReference type="CDD" id="cd02150">
    <property type="entry name" value="nitroreductase"/>
    <property type="match status" value="1"/>
</dbReference>
<comment type="caution">
    <text evidence="5">The sequence shown here is derived from an EMBL/GenBank/DDBJ whole genome shotgun (WGS) entry which is preliminary data.</text>
</comment>
<keyword evidence="1" id="KW-0285">Flavoprotein</keyword>
<dbReference type="SUPFAM" id="SSF55469">
    <property type="entry name" value="FMN-dependent nitroreductase-like"/>
    <property type="match status" value="1"/>
</dbReference>
<evidence type="ECO:0000313" key="5">
    <source>
        <dbReference type="EMBL" id="MBC8570887.1"/>
    </source>
</evidence>
<evidence type="ECO:0000256" key="1">
    <source>
        <dbReference type="ARBA" id="ARBA00022630"/>
    </source>
</evidence>
<dbReference type="PANTHER" id="PTHR23026:SF90">
    <property type="entry name" value="IODOTYROSINE DEIODINASE 1"/>
    <property type="match status" value="1"/>
</dbReference>
<protein>
    <submittedName>
        <fullName evidence="5">Nitroreductase family protein</fullName>
    </submittedName>
</protein>
<keyword evidence="6" id="KW-1185">Reference proteome</keyword>
<evidence type="ECO:0000256" key="2">
    <source>
        <dbReference type="ARBA" id="ARBA00022643"/>
    </source>
</evidence>
<evidence type="ECO:0000259" key="4">
    <source>
        <dbReference type="Pfam" id="PF00881"/>
    </source>
</evidence>
<name>A0A926IC62_9FIRM</name>
<feature type="domain" description="Nitroreductase" evidence="4">
    <location>
        <begin position="5"/>
        <end position="53"/>
    </location>
</feature>
<dbReference type="Pfam" id="PF00881">
    <property type="entry name" value="Nitroreductase"/>
    <property type="match status" value="2"/>
</dbReference>
<dbReference type="InterPro" id="IPR029479">
    <property type="entry name" value="Nitroreductase"/>
</dbReference>
<proteinExistence type="predicted"/>
<dbReference type="AlphaFoldDB" id="A0A926IC62"/>
<dbReference type="InterPro" id="IPR050627">
    <property type="entry name" value="Nitroreductase/BluB"/>
</dbReference>
<evidence type="ECO:0000256" key="3">
    <source>
        <dbReference type="ARBA" id="ARBA00023002"/>
    </source>
</evidence>
<dbReference type="GO" id="GO:0016491">
    <property type="term" value="F:oxidoreductase activity"/>
    <property type="evidence" value="ECO:0007669"/>
    <property type="project" value="UniProtKB-KW"/>
</dbReference>
<evidence type="ECO:0000313" key="6">
    <source>
        <dbReference type="Proteomes" id="UP000660861"/>
    </source>
</evidence>
<organism evidence="5 6">
    <name type="scientific">Zongyangia hominis</name>
    <dbReference type="NCBI Taxonomy" id="2763677"/>
    <lineage>
        <taxon>Bacteria</taxon>
        <taxon>Bacillati</taxon>
        <taxon>Bacillota</taxon>
        <taxon>Clostridia</taxon>
        <taxon>Eubacteriales</taxon>
        <taxon>Oscillospiraceae</taxon>
        <taxon>Zongyangia</taxon>
    </lineage>
</organism>
<keyword evidence="2" id="KW-0288">FMN</keyword>